<protein>
    <recommendedName>
        <fullName evidence="3">DUF551 domain-containing protein</fullName>
    </recommendedName>
</protein>
<name>A0A7W6GBU7_9HYPH</name>
<evidence type="ECO:0008006" key="3">
    <source>
        <dbReference type="Google" id="ProtNLM"/>
    </source>
</evidence>
<comment type="caution">
    <text evidence="1">The sequence shown here is derived from an EMBL/GenBank/DDBJ whole genome shotgun (WGS) entry which is preliminary data.</text>
</comment>
<dbReference type="EMBL" id="JACIDW010000009">
    <property type="protein sequence ID" value="MBB3965365.1"/>
    <property type="molecule type" value="Genomic_DNA"/>
</dbReference>
<reference evidence="1 2" key="1">
    <citation type="submission" date="2020-08" db="EMBL/GenBank/DDBJ databases">
        <title>Genomic Encyclopedia of Type Strains, Phase IV (KMG-IV): sequencing the most valuable type-strain genomes for metagenomic binning, comparative biology and taxonomic classification.</title>
        <authorList>
            <person name="Goeker M."/>
        </authorList>
    </citation>
    <scope>NUCLEOTIDE SEQUENCE [LARGE SCALE GENOMIC DNA]</scope>
    <source>
        <strain evidence="1 2">DSM 26575</strain>
    </source>
</reference>
<gene>
    <name evidence="1" type="ORF">GGQ67_003038</name>
</gene>
<evidence type="ECO:0000313" key="1">
    <source>
        <dbReference type="EMBL" id="MBB3965365.1"/>
    </source>
</evidence>
<organism evidence="1 2">
    <name type="scientific">Rhizobium metallidurans</name>
    <dbReference type="NCBI Taxonomy" id="1265931"/>
    <lineage>
        <taxon>Bacteria</taxon>
        <taxon>Pseudomonadati</taxon>
        <taxon>Pseudomonadota</taxon>
        <taxon>Alphaproteobacteria</taxon>
        <taxon>Hyphomicrobiales</taxon>
        <taxon>Rhizobiaceae</taxon>
        <taxon>Rhizobium/Agrobacterium group</taxon>
        <taxon>Rhizobium</taxon>
    </lineage>
</organism>
<dbReference type="AlphaFoldDB" id="A0A7W6GBU7"/>
<proteinExistence type="predicted"/>
<sequence length="119" mass="13360">MTTLRDEATISYREREDDPMEAERWRHMESAPRDGSRILVTIYPSEQGPGEVDLAYWSAGDRSGGEGWRASDSSPGRVIEYAEPELKCWMPMPSANLDRASMPLPWEVDDALQLDGSGI</sequence>
<keyword evidence="2" id="KW-1185">Reference proteome</keyword>
<evidence type="ECO:0000313" key="2">
    <source>
        <dbReference type="Proteomes" id="UP000582090"/>
    </source>
</evidence>
<dbReference type="Proteomes" id="UP000582090">
    <property type="component" value="Unassembled WGS sequence"/>
</dbReference>
<accession>A0A7W6GBU7</accession>